<gene>
    <name evidence="3" type="ORF">BO70DRAFT_382636</name>
</gene>
<proteinExistence type="predicted"/>
<keyword evidence="2" id="KW-0812">Transmembrane</keyword>
<dbReference type="AlphaFoldDB" id="A0A317V7S7"/>
<feature type="transmembrane region" description="Helical" evidence="2">
    <location>
        <begin position="275"/>
        <end position="298"/>
    </location>
</feature>
<feature type="coiled-coil region" evidence="1">
    <location>
        <begin position="299"/>
        <end position="336"/>
    </location>
</feature>
<comment type="caution">
    <text evidence="3">The sequence shown here is derived from an EMBL/GenBank/DDBJ whole genome shotgun (WGS) entry which is preliminary data.</text>
</comment>
<reference evidence="3 4" key="1">
    <citation type="submission" date="2016-12" db="EMBL/GenBank/DDBJ databases">
        <title>The genomes of Aspergillus section Nigri reveals drivers in fungal speciation.</title>
        <authorList>
            <consortium name="DOE Joint Genome Institute"/>
            <person name="Vesth T.C."/>
            <person name="Nybo J."/>
            <person name="Theobald S."/>
            <person name="Brandl J."/>
            <person name="Frisvad J.C."/>
            <person name="Nielsen K.F."/>
            <person name="Lyhne E.K."/>
            <person name="Kogle M.E."/>
            <person name="Kuo A."/>
            <person name="Riley R."/>
            <person name="Clum A."/>
            <person name="Nolan M."/>
            <person name="Lipzen A."/>
            <person name="Salamov A."/>
            <person name="Henrissat B."/>
            <person name="Wiebenga A."/>
            <person name="De Vries R.P."/>
            <person name="Grigoriev I.V."/>
            <person name="Mortensen U.H."/>
            <person name="Andersen M.R."/>
            <person name="Baker S.E."/>
        </authorList>
    </citation>
    <scope>NUCLEOTIDE SEQUENCE [LARGE SCALE GENOMIC DNA]</scope>
    <source>
        <strain evidence="3 4">CBS 117.55</strain>
    </source>
</reference>
<dbReference type="VEuPathDB" id="FungiDB:BO70DRAFT_382636"/>
<feature type="coiled-coil region" evidence="1">
    <location>
        <begin position="222"/>
        <end position="249"/>
    </location>
</feature>
<sequence>MAAVAIPPSLAPRTSPTFDEVAAKVDRIVGDNPTPDKYWAVQDQLTNEELAVLVDGAPSHNPIKNEAQRTKYTEGAAHSLGSKEAEDILEQAAHDAVAAARDIDRGFLSLQAEIARVDAIHHSGFSDDLRKVKENYDKVLSDSRDVAAALSAQTNQFDDVILNMVSNETLTADEKLIGVDWYIGRIEGVHADARGIEVRFESLKSEFAGLVGRFGDWAKEREGELTTQVEAAKEELIRLNEQLVALNISIAAFGGVSAIGILMLGISAFTGPLAFFLAVGGMFALGVSAAAIIGLTIARDIKKSQIANKEREIQTLEQQIEQIRKARENLELMGNDHLFRFGDNVDLLKNVWNLVSVDAITIREHLESSKLGIILPLPGHLEEALNKGNDVYKNMARYLTIYATGLGATRAAEK</sequence>
<organism evidence="3 4">
    <name type="scientific">Aspergillus heteromorphus CBS 117.55</name>
    <dbReference type="NCBI Taxonomy" id="1448321"/>
    <lineage>
        <taxon>Eukaryota</taxon>
        <taxon>Fungi</taxon>
        <taxon>Dikarya</taxon>
        <taxon>Ascomycota</taxon>
        <taxon>Pezizomycotina</taxon>
        <taxon>Eurotiomycetes</taxon>
        <taxon>Eurotiomycetidae</taxon>
        <taxon>Eurotiales</taxon>
        <taxon>Aspergillaceae</taxon>
        <taxon>Aspergillus</taxon>
        <taxon>Aspergillus subgen. Circumdati</taxon>
    </lineage>
</organism>
<dbReference type="GeneID" id="37067784"/>
<evidence type="ECO:0000256" key="1">
    <source>
        <dbReference type="SAM" id="Coils"/>
    </source>
</evidence>
<keyword evidence="2" id="KW-1133">Transmembrane helix</keyword>
<keyword evidence="4" id="KW-1185">Reference proteome</keyword>
<evidence type="ECO:0000256" key="2">
    <source>
        <dbReference type="SAM" id="Phobius"/>
    </source>
</evidence>
<dbReference type="RefSeq" id="XP_025395454.1">
    <property type="nucleotide sequence ID" value="XM_025545547.1"/>
</dbReference>
<dbReference type="Proteomes" id="UP000247233">
    <property type="component" value="Unassembled WGS sequence"/>
</dbReference>
<name>A0A317V7S7_9EURO</name>
<dbReference type="OrthoDB" id="4961018at2759"/>
<dbReference type="Gene3D" id="1.20.1170.10">
    <property type="match status" value="1"/>
</dbReference>
<keyword evidence="1" id="KW-0175">Coiled coil</keyword>
<dbReference type="EMBL" id="MSFL01000034">
    <property type="protein sequence ID" value="PWY69098.1"/>
    <property type="molecule type" value="Genomic_DNA"/>
</dbReference>
<protein>
    <submittedName>
        <fullName evidence="3">Uncharacterized protein</fullName>
    </submittedName>
</protein>
<evidence type="ECO:0000313" key="3">
    <source>
        <dbReference type="EMBL" id="PWY69098.1"/>
    </source>
</evidence>
<evidence type="ECO:0000313" key="4">
    <source>
        <dbReference type="Proteomes" id="UP000247233"/>
    </source>
</evidence>
<feature type="transmembrane region" description="Helical" evidence="2">
    <location>
        <begin position="243"/>
        <end position="269"/>
    </location>
</feature>
<keyword evidence="2" id="KW-0472">Membrane</keyword>
<accession>A0A317V7S7</accession>